<name>A0ABZ3FPY0_9ACTN</name>
<proteinExistence type="predicted"/>
<dbReference type="InterPro" id="IPR045598">
    <property type="entry name" value="DUF6457"/>
</dbReference>
<accession>A0ABZ3FPY0</accession>
<dbReference type="Pfam" id="PF20058">
    <property type="entry name" value="DUF6457"/>
    <property type="match status" value="1"/>
</dbReference>
<sequence>MARKDMPMTEEARVTLSEWVQTLTDRLDTDFAMDEESMHIILDLARDAAHGIARPAAPLTTFIIGLAVGQGASLGAAAAQATELIQATGGPGESESD</sequence>
<gene>
    <name evidence="2" type="ORF">AADG42_07615</name>
</gene>
<dbReference type="RefSeq" id="WP_425308615.1">
    <property type="nucleotide sequence ID" value="NZ_CP154795.1"/>
</dbReference>
<evidence type="ECO:0000313" key="3">
    <source>
        <dbReference type="Proteomes" id="UP001442841"/>
    </source>
</evidence>
<dbReference type="Proteomes" id="UP001442841">
    <property type="component" value="Chromosome"/>
</dbReference>
<protein>
    <submittedName>
        <fullName evidence="2">DUF6457 domain-containing protein</fullName>
    </submittedName>
</protein>
<keyword evidence="3" id="KW-1185">Reference proteome</keyword>
<feature type="domain" description="DUF6457" evidence="1">
    <location>
        <begin position="14"/>
        <end position="88"/>
    </location>
</feature>
<evidence type="ECO:0000313" key="2">
    <source>
        <dbReference type="EMBL" id="XAN07164.1"/>
    </source>
</evidence>
<organism evidence="2 3">
    <name type="scientific">Ammonicoccus fulvus</name>
    <dbReference type="NCBI Taxonomy" id="3138240"/>
    <lineage>
        <taxon>Bacteria</taxon>
        <taxon>Bacillati</taxon>
        <taxon>Actinomycetota</taxon>
        <taxon>Actinomycetes</taxon>
        <taxon>Propionibacteriales</taxon>
        <taxon>Propionibacteriaceae</taxon>
        <taxon>Ammonicoccus</taxon>
    </lineage>
</organism>
<reference evidence="2 3" key="1">
    <citation type="submission" date="2024-04" db="EMBL/GenBank/DDBJ databases">
        <title>Isolation of an actinomycete strain from pig manure.</title>
        <authorList>
            <person name="Gong T."/>
            <person name="Yu Z."/>
            <person name="An M."/>
            <person name="Wei C."/>
            <person name="Yang W."/>
            <person name="Liu L."/>
        </authorList>
    </citation>
    <scope>NUCLEOTIDE SEQUENCE [LARGE SCALE GENOMIC DNA]</scope>
    <source>
        <strain evidence="2 3">ZF39</strain>
    </source>
</reference>
<evidence type="ECO:0000259" key="1">
    <source>
        <dbReference type="Pfam" id="PF20058"/>
    </source>
</evidence>
<dbReference type="EMBL" id="CP154795">
    <property type="protein sequence ID" value="XAN07164.1"/>
    <property type="molecule type" value="Genomic_DNA"/>
</dbReference>